<name>A0ABP1R233_9HEXA</name>
<reference evidence="2 3" key="1">
    <citation type="submission" date="2024-08" db="EMBL/GenBank/DDBJ databases">
        <authorList>
            <person name="Cucini C."/>
            <person name="Frati F."/>
        </authorList>
    </citation>
    <scope>NUCLEOTIDE SEQUENCE [LARGE SCALE GENOMIC DNA]</scope>
</reference>
<dbReference type="SUPFAM" id="SSF81383">
    <property type="entry name" value="F-box domain"/>
    <property type="match status" value="1"/>
</dbReference>
<dbReference type="InterPro" id="IPR001810">
    <property type="entry name" value="F-box_dom"/>
</dbReference>
<gene>
    <name evidence="2" type="ORF">ODALV1_LOCUS17817</name>
</gene>
<dbReference type="CDD" id="cd09917">
    <property type="entry name" value="F-box_SF"/>
    <property type="match status" value="1"/>
</dbReference>
<dbReference type="InterPro" id="IPR036047">
    <property type="entry name" value="F-box-like_dom_sf"/>
</dbReference>
<feature type="domain" description="F-box" evidence="1">
    <location>
        <begin position="6"/>
        <end position="56"/>
    </location>
</feature>
<sequence>MESLHSTEISDLPNEMLEQIFNFLKDPNDFLSVIGTCHRWNDIMAYRKTERLFSKVLPILHQADLLPLRSMLPLRQICRKWKEEAEIQLKQSPSMSRLFSKYDLEETTRINRFITHSNELPEGGNPFLGKYLGMFMEDPEVYAPVLQLIRQHGTQLKNVMMAFMFHDGQDIELPSILRVIPNVEILCIVGFIEHLNVENATVASPPLPLLNNLTVLLLEGPDENRNNEDRCHRLISYLLTAYGQQLETLRCTEQLLRFDGMGILLVNLRQLHIYPHDIDALTQHDVQVLSQVEWRLQELFIRDFYIQLTSEFLAALNNFSGTLEDLEIWIQLDENFDPESFVSFPFLKKLKLRINSELRNIPSGMQEKLMKCAGVAPNLEELDITLQNDTLCDVAWGVMGIEVMSSFLKKLNLVKFRR</sequence>
<dbReference type="InterPro" id="IPR032675">
    <property type="entry name" value="LRR_dom_sf"/>
</dbReference>
<evidence type="ECO:0000313" key="2">
    <source>
        <dbReference type="EMBL" id="CAL8117704.1"/>
    </source>
</evidence>
<dbReference type="PROSITE" id="PS50181">
    <property type="entry name" value="FBOX"/>
    <property type="match status" value="1"/>
</dbReference>
<evidence type="ECO:0000259" key="1">
    <source>
        <dbReference type="PROSITE" id="PS50181"/>
    </source>
</evidence>
<proteinExistence type="predicted"/>
<dbReference type="Proteomes" id="UP001642540">
    <property type="component" value="Unassembled WGS sequence"/>
</dbReference>
<dbReference type="Pfam" id="PF12937">
    <property type="entry name" value="F-box-like"/>
    <property type="match status" value="1"/>
</dbReference>
<accession>A0ABP1R233</accession>
<organism evidence="2 3">
    <name type="scientific">Orchesella dallaii</name>
    <dbReference type="NCBI Taxonomy" id="48710"/>
    <lineage>
        <taxon>Eukaryota</taxon>
        <taxon>Metazoa</taxon>
        <taxon>Ecdysozoa</taxon>
        <taxon>Arthropoda</taxon>
        <taxon>Hexapoda</taxon>
        <taxon>Collembola</taxon>
        <taxon>Entomobryomorpha</taxon>
        <taxon>Entomobryoidea</taxon>
        <taxon>Orchesellidae</taxon>
        <taxon>Orchesellinae</taxon>
        <taxon>Orchesella</taxon>
    </lineage>
</organism>
<dbReference type="Gene3D" id="1.20.1280.50">
    <property type="match status" value="1"/>
</dbReference>
<dbReference type="SUPFAM" id="SSF52047">
    <property type="entry name" value="RNI-like"/>
    <property type="match status" value="1"/>
</dbReference>
<evidence type="ECO:0000313" key="3">
    <source>
        <dbReference type="Proteomes" id="UP001642540"/>
    </source>
</evidence>
<keyword evidence="3" id="KW-1185">Reference proteome</keyword>
<dbReference type="SMART" id="SM00256">
    <property type="entry name" value="FBOX"/>
    <property type="match status" value="1"/>
</dbReference>
<comment type="caution">
    <text evidence="2">The sequence shown here is derived from an EMBL/GenBank/DDBJ whole genome shotgun (WGS) entry which is preliminary data.</text>
</comment>
<dbReference type="EMBL" id="CAXLJM020000055">
    <property type="protein sequence ID" value="CAL8117704.1"/>
    <property type="molecule type" value="Genomic_DNA"/>
</dbReference>
<protein>
    <recommendedName>
        <fullName evidence="1">F-box domain-containing protein</fullName>
    </recommendedName>
</protein>
<dbReference type="Gene3D" id="3.80.10.10">
    <property type="entry name" value="Ribonuclease Inhibitor"/>
    <property type="match status" value="1"/>
</dbReference>